<dbReference type="RefSeq" id="WP_046440649.1">
    <property type="nucleotide sequence ID" value="NZ_CP011312.1"/>
</dbReference>
<dbReference type="HOGENOM" id="CLU_2768819_0_0_11"/>
<gene>
    <name evidence="2" type="ORF">NCTC949_00919</name>
    <name evidence="1" type="ORF">UL82_09680</name>
</gene>
<evidence type="ECO:0000313" key="3">
    <source>
        <dbReference type="Proteomes" id="UP000033457"/>
    </source>
</evidence>
<evidence type="ECO:0000313" key="4">
    <source>
        <dbReference type="Proteomes" id="UP000271380"/>
    </source>
</evidence>
<sequence>MKLHDAGRCGALSEERAAIFDIGSLVDEREELRLPLFGSEAVFTDMVARNEQVAFKQDDYTTETVEGIA</sequence>
<dbReference type="AlphaFoldDB" id="A0A0F6R367"/>
<dbReference type="KEGG" id="cku:UL82_09680"/>
<name>A0A0F6R367_9CORY</name>
<accession>A0A0F6R367</accession>
<reference evidence="1 3" key="1">
    <citation type="journal article" date="2015" name="Genome Announc.">
        <title>Complete Genome Sequence of Corynebacterium kutscheri DSM 20755, a Corynebacterial Type Strain with Remarkably Low G+C Content of Chromosomal DNA.</title>
        <authorList>
            <person name="Ruckert C."/>
            <person name="Albersmeier A."/>
            <person name="Winkler A."/>
            <person name="Tauch A."/>
        </authorList>
    </citation>
    <scope>NUCLEOTIDE SEQUENCE [LARGE SCALE GENOMIC DNA]</scope>
    <source>
        <strain evidence="1 3">DSM 20755</strain>
    </source>
</reference>
<evidence type="ECO:0000313" key="1">
    <source>
        <dbReference type="EMBL" id="AKE42073.1"/>
    </source>
</evidence>
<keyword evidence="3" id="KW-1185">Reference proteome</keyword>
<dbReference type="Proteomes" id="UP000033457">
    <property type="component" value="Chromosome"/>
</dbReference>
<reference evidence="2 4" key="2">
    <citation type="submission" date="2018-12" db="EMBL/GenBank/DDBJ databases">
        <authorList>
            <consortium name="Pathogen Informatics"/>
        </authorList>
    </citation>
    <scope>NUCLEOTIDE SEQUENCE [LARGE SCALE GENOMIC DNA]</scope>
    <source>
        <strain evidence="2 4">NCTC949</strain>
    </source>
</reference>
<protein>
    <submittedName>
        <fullName evidence="1">Uncharacterized protein</fullName>
    </submittedName>
</protein>
<organism evidence="1 3">
    <name type="scientific">Corynebacterium kutscheri</name>
    <dbReference type="NCBI Taxonomy" id="35755"/>
    <lineage>
        <taxon>Bacteria</taxon>
        <taxon>Bacillati</taxon>
        <taxon>Actinomycetota</taxon>
        <taxon>Actinomycetes</taxon>
        <taxon>Mycobacteriales</taxon>
        <taxon>Corynebacteriaceae</taxon>
        <taxon>Corynebacterium</taxon>
    </lineage>
</organism>
<dbReference type="EMBL" id="CP011312">
    <property type="protein sequence ID" value="AKE42073.1"/>
    <property type="molecule type" value="Genomic_DNA"/>
</dbReference>
<dbReference type="Proteomes" id="UP000271380">
    <property type="component" value="Chromosome"/>
</dbReference>
<evidence type="ECO:0000313" key="2">
    <source>
        <dbReference type="EMBL" id="VEH06041.1"/>
    </source>
</evidence>
<dbReference type="EMBL" id="LR134377">
    <property type="protein sequence ID" value="VEH06041.1"/>
    <property type="molecule type" value="Genomic_DNA"/>
</dbReference>
<proteinExistence type="predicted"/>